<evidence type="ECO:0000256" key="4">
    <source>
        <dbReference type="PIRSR" id="PIRSR601559-51"/>
    </source>
</evidence>
<dbReference type="SUPFAM" id="SSF51556">
    <property type="entry name" value="Metallo-dependent hydrolases"/>
    <property type="match status" value="1"/>
</dbReference>
<dbReference type="InterPro" id="IPR032466">
    <property type="entry name" value="Metal_Hydrolase"/>
</dbReference>
<proteinExistence type="inferred from homology"/>
<keyword evidence="2" id="KW-0378">Hydrolase</keyword>
<dbReference type="GO" id="GO:0016787">
    <property type="term" value="F:hydrolase activity"/>
    <property type="evidence" value="ECO:0007669"/>
    <property type="project" value="UniProtKB-KW"/>
</dbReference>
<evidence type="ECO:0000313" key="6">
    <source>
        <dbReference type="EMBL" id="TQJ15090.1"/>
    </source>
</evidence>
<feature type="binding site" evidence="4">
    <location>
        <position position="177"/>
    </location>
    <ligand>
        <name>Zn(2+)</name>
        <dbReference type="ChEBI" id="CHEBI:29105"/>
        <label>2</label>
    </ligand>
</feature>
<evidence type="ECO:0000256" key="3">
    <source>
        <dbReference type="PIRSR" id="PIRSR601559-50"/>
    </source>
</evidence>
<dbReference type="OrthoDB" id="9795018at2"/>
<dbReference type="PANTHER" id="PTHR10819">
    <property type="entry name" value="PHOSPHOTRIESTERASE-RELATED"/>
    <property type="match status" value="1"/>
</dbReference>
<dbReference type="Pfam" id="PF02126">
    <property type="entry name" value="PTE"/>
    <property type="match status" value="1"/>
</dbReference>
<dbReference type="GO" id="GO:0008270">
    <property type="term" value="F:zinc ion binding"/>
    <property type="evidence" value="ECO:0007669"/>
    <property type="project" value="InterPro"/>
</dbReference>
<comment type="cofactor">
    <cofactor evidence="4">
        <name>a divalent metal cation</name>
        <dbReference type="ChEBI" id="CHEBI:60240"/>
    </cofactor>
    <text evidence="4">Binds 2 divalent metal cations per subunit.</text>
</comment>
<dbReference type="EMBL" id="VFMO01000001">
    <property type="protein sequence ID" value="TQJ15090.1"/>
    <property type="molecule type" value="Genomic_DNA"/>
</dbReference>
<evidence type="ECO:0000256" key="1">
    <source>
        <dbReference type="ARBA" id="ARBA00022723"/>
    </source>
</evidence>
<dbReference type="Gene3D" id="3.20.20.140">
    <property type="entry name" value="Metal-dependent hydrolases"/>
    <property type="match status" value="1"/>
</dbReference>
<dbReference type="PROSITE" id="PS51347">
    <property type="entry name" value="PHOSPHOTRIESTERASE_2"/>
    <property type="match status" value="1"/>
</dbReference>
<comment type="caution">
    <text evidence="6">The sequence shown here is derived from an EMBL/GenBank/DDBJ whole genome shotgun (WGS) entry which is preliminary data.</text>
</comment>
<gene>
    <name evidence="6" type="ORF">FB459_2613</name>
</gene>
<dbReference type="AlphaFoldDB" id="A0A542EID2"/>
<keyword evidence="1 4" id="KW-0479">Metal-binding</keyword>
<keyword evidence="7" id="KW-1185">Reference proteome</keyword>
<evidence type="ECO:0000256" key="5">
    <source>
        <dbReference type="PROSITE-ProRule" id="PRU00679"/>
    </source>
</evidence>
<dbReference type="Proteomes" id="UP000320806">
    <property type="component" value="Unassembled WGS sequence"/>
</dbReference>
<dbReference type="PANTHER" id="PTHR10819:SF3">
    <property type="entry name" value="PHOSPHOTRIESTERASE-RELATED PROTEIN"/>
    <property type="match status" value="1"/>
</dbReference>
<evidence type="ECO:0000313" key="7">
    <source>
        <dbReference type="Proteomes" id="UP000320806"/>
    </source>
</evidence>
<feature type="modified residue" description="N6-carboxylysine" evidence="3 5">
    <location>
        <position position="144"/>
    </location>
</feature>
<dbReference type="InterPro" id="IPR001559">
    <property type="entry name" value="Phosphotriesterase"/>
</dbReference>
<comment type="similarity">
    <text evidence="5">Belongs to the metallo-dependent hydrolases superfamily. Phosphotriesterase family.</text>
</comment>
<evidence type="ECO:0000256" key="2">
    <source>
        <dbReference type="ARBA" id="ARBA00022801"/>
    </source>
</evidence>
<feature type="binding site" evidence="4">
    <location>
        <position position="206"/>
    </location>
    <ligand>
        <name>Zn(2+)</name>
        <dbReference type="ChEBI" id="CHEBI:29105"/>
        <label>2</label>
    </ligand>
</feature>
<reference evidence="6 7" key="1">
    <citation type="submission" date="2019-06" db="EMBL/GenBank/DDBJ databases">
        <title>Sequencing the genomes of 1000 actinobacteria strains.</title>
        <authorList>
            <person name="Klenk H.-P."/>
        </authorList>
    </citation>
    <scope>NUCLEOTIDE SEQUENCE [LARGE SCALE GENOMIC DNA]</scope>
    <source>
        <strain evidence="6 7">DSM 19828</strain>
    </source>
</reference>
<feature type="binding site" description="via carbamate group" evidence="4">
    <location>
        <position position="144"/>
    </location>
    <ligand>
        <name>Zn(2+)</name>
        <dbReference type="ChEBI" id="CHEBI:29105"/>
        <label>2</label>
    </ligand>
</feature>
<feature type="binding site" evidence="4">
    <location>
        <position position="24"/>
    </location>
    <ligand>
        <name>Zn(2+)</name>
        <dbReference type="ChEBI" id="CHEBI:29105"/>
        <label>1</label>
    </ligand>
</feature>
<feature type="binding site" evidence="4">
    <location>
        <position position="22"/>
    </location>
    <ligand>
        <name>Zn(2+)</name>
        <dbReference type="ChEBI" id="CHEBI:29105"/>
        <label>1</label>
    </ligand>
</feature>
<dbReference type="RefSeq" id="WP_141928769.1">
    <property type="nucleotide sequence ID" value="NZ_BAABCI010000035.1"/>
</dbReference>
<feature type="binding site" evidence="4">
    <location>
        <position position="263"/>
    </location>
    <ligand>
        <name>Zn(2+)</name>
        <dbReference type="ChEBI" id="CHEBI:29105"/>
        <label>1</label>
    </ligand>
</feature>
<name>A0A542EID2_9MICO</name>
<feature type="binding site" description="via carbamate group" evidence="4">
    <location>
        <position position="144"/>
    </location>
    <ligand>
        <name>Zn(2+)</name>
        <dbReference type="ChEBI" id="CHEBI:29105"/>
        <label>1</label>
    </ligand>
</feature>
<protein>
    <submittedName>
        <fullName evidence="6">Phosphotriesterase-related protein</fullName>
    </submittedName>
</protein>
<accession>A0A542EID2</accession>
<sequence>MTSIPTVTGTVESAELGRVLVHEHVFVVNEEYRQNFQGDWDEEGKIADAVRDLNELKGLGIDTILDPTVLGLGRYIPRIQKIAAQTDLNIVVATGVYTYNEIPFQFHYSGPGLLFDVPEPMTELFVKDLTEGIADTGVRAGFLKCAIEEQGMTPGVERVMRAVAQAHVRTGAPITVHTNPHTRSGLEAQRVLREEGVDLTKVVIGHSGDTTDLDYLAELADAGSLLGMDRFGLDVLLPFEDRVRTVVDLVERGYAEKIVLAHDASCFIDWFDPEAKRQVVPKWNFRHISEDVLPALRDGGVSDDDIETMLVANPRRYFER</sequence>
<organism evidence="6 7">
    <name type="scientific">Yimella lutea</name>
    <dbReference type="NCBI Taxonomy" id="587872"/>
    <lineage>
        <taxon>Bacteria</taxon>
        <taxon>Bacillati</taxon>
        <taxon>Actinomycetota</taxon>
        <taxon>Actinomycetes</taxon>
        <taxon>Micrococcales</taxon>
        <taxon>Dermacoccaceae</taxon>
        <taxon>Yimella</taxon>
    </lineage>
</organism>